<evidence type="ECO:0000313" key="2">
    <source>
        <dbReference type="EMBL" id="KAE8267965.1"/>
    </source>
</evidence>
<dbReference type="EMBL" id="LWDG02000184">
    <property type="protein sequence ID" value="KAE8267965.1"/>
    <property type="molecule type" value="Genomic_DNA"/>
</dbReference>
<name>A0A8X7N8Y2_9BASI</name>
<sequence length="117" mass="12398">ATHSQDHRAWVDTRRIVSPQPSQRQFSICLGHIPSVASAIMSKKSSKNKGKATPPSAGTSKCKSKAALPFVSPPSSPPQTNPGAAPLPRHREGTRPSEAGLYPAPRVSRTGGKHRTS</sequence>
<protein>
    <submittedName>
        <fullName evidence="2">Uncharacterized protein</fullName>
    </submittedName>
</protein>
<feature type="compositionally biased region" description="Pro residues" evidence="1">
    <location>
        <begin position="71"/>
        <end position="80"/>
    </location>
</feature>
<comment type="caution">
    <text evidence="2">The sequence shown here is derived from an EMBL/GenBank/DDBJ whole genome shotgun (WGS) entry which is preliminary data.</text>
</comment>
<feature type="compositionally biased region" description="Basic and acidic residues" evidence="1">
    <location>
        <begin position="1"/>
        <end position="15"/>
    </location>
</feature>
<dbReference type="Proteomes" id="UP000078113">
    <property type="component" value="Unassembled WGS sequence"/>
</dbReference>
<dbReference type="AlphaFoldDB" id="A0A8X7N8Y2"/>
<proteinExistence type="predicted"/>
<evidence type="ECO:0000256" key="1">
    <source>
        <dbReference type="SAM" id="MobiDB-lite"/>
    </source>
</evidence>
<accession>A0A8X7N8Y2</accession>
<feature type="region of interest" description="Disordered" evidence="1">
    <location>
        <begin position="41"/>
        <end position="117"/>
    </location>
</feature>
<evidence type="ECO:0000313" key="3">
    <source>
        <dbReference type="Proteomes" id="UP000078113"/>
    </source>
</evidence>
<feature type="region of interest" description="Disordered" evidence="1">
    <location>
        <begin position="1"/>
        <end position="23"/>
    </location>
</feature>
<reference evidence="2" key="2">
    <citation type="journal article" date="2019" name="IMA Fungus">
        <title>Genome sequencing and comparison of five Tilletia species to identify candidate genes for the detection of regulated species infecting wheat.</title>
        <authorList>
            <person name="Nguyen H.D.T."/>
            <person name="Sultana T."/>
            <person name="Kesanakurti P."/>
            <person name="Hambleton S."/>
        </authorList>
    </citation>
    <scope>NUCLEOTIDE SEQUENCE</scope>
    <source>
        <strain evidence="2">DAOMC 236422</strain>
    </source>
</reference>
<organism evidence="2 3">
    <name type="scientific">Tilletia walkeri</name>
    <dbReference type="NCBI Taxonomy" id="117179"/>
    <lineage>
        <taxon>Eukaryota</taxon>
        <taxon>Fungi</taxon>
        <taxon>Dikarya</taxon>
        <taxon>Basidiomycota</taxon>
        <taxon>Ustilaginomycotina</taxon>
        <taxon>Exobasidiomycetes</taxon>
        <taxon>Tilletiales</taxon>
        <taxon>Tilletiaceae</taxon>
        <taxon>Tilletia</taxon>
    </lineage>
</organism>
<gene>
    <name evidence="2" type="ORF">A4X09_0g4371</name>
</gene>
<feature type="non-terminal residue" evidence="2">
    <location>
        <position position="1"/>
    </location>
</feature>
<keyword evidence="3" id="KW-1185">Reference proteome</keyword>
<reference evidence="2" key="1">
    <citation type="submission" date="2016-04" db="EMBL/GenBank/DDBJ databases">
        <authorList>
            <person name="Nguyen H.D."/>
            <person name="Samba Siva P."/>
            <person name="Cullis J."/>
            <person name="Levesque C.A."/>
            <person name="Hambleton S."/>
        </authorList>
    </citation>
    <scope>NUCLEOTIDE SEQUENCE</scope>
    <source>
        <strain evidence="2">DAOMC 236422</strain>
    </source>
</reference>